<keyword evidence="2 4" id="KW-0813">Transport</keyword>
<protein>
    <recommendedName>
        <fullName evidence="4">A-type ATP synthase subunit D</fullName>
    </recommendedName>
</protein>
<dbReference type="RefSeq" id="WP_153550453.1">
    <property type="nucleotide sequence ID" value="NZ_CP040089.1"/>
</dbReference>
<accession>A0A5Q0UGD7</accession>
<comment type="similarity">
    <text evidence="1 4">Belongs to the V-ATPase D subunit family.</text>
</comment>
<evidence type="ECO:0000256" key="5">
    <source>
        <dbReference type="SAM" id="Coils"/>
    </source>
</evidence>
<keyword evidence="4" id="KW-0375">Hydrogen ion transport</keyword>
<sequence>MSQDVKPTRSEELRLKERIELAENGHEILEKKRDGLIHEFMEVIDDAKEVNQELADLYSQARLKMMLAKIYDGEDSIKANAMAEQNDPELETEAQNIMGVVVPEIESGSIQRGVFDREYGISSTSSRVDSTADKYEELLEKIVDAAETQTKILKLLNEIEKTKRRVNALEHKIIPEMQEGLDTVSQVLEERAREETFRMKKIKEMQEQ</sequence>
<dbReference type="KEGG" id="ncon:LC1Nh_0829"/>
<reference evidence="7" key="1">
    <citation type="submission" date="2019-05" db="EMBL/GenBank/DDBJ databases">
        <title>Candidatus Nanohalobium constans, a novel model system to study the DPANN nano-sized archaea: genomic and physiological characterization of a nanoarchaeon co-cultured with its chitinotrophic host.</title>
        <authorList>
            <person name="La Cono V."/>
            <person name="Arcadi E."/>
            <person name="Crisafi F."/>
            <person name="Denaro R."/>
            <person name="La Spada G."/>
            <person name="Messina E."/>
            <person name="Smedile F."/>
            <person name="Toshchakov S.V."/>
            <person name="Shevchenko M.A."/>
            <person name="Golyshin P.N."/>
            <person name="Golyshina O.V."/>
            <person name="Ferrer M."/>
            <person name="Rohde M."/>
            <person name="Mushegian A."/>
            <person name="Sorokin D.Y."/>
            <person name="Giuliano L."/>
            <person name="Yakimov M.M."/>
        </authorList>
    </citation>
    <scope>NUCLEOTIDE SEQUENCE [LARGE SCALE GENOMIC DNA]</scope>
    <source>
        <strain evidence="7">LC1Nh</strain>
    </source>
</reference>
<proteinExistence type="inferred from homology"/>
<comment type="subcellular location">
    <subcellularLocation>
        <location evidence="4">Cell membrane</location>
        <topology evidence="4">Peripheral membrane protein</topology>
    </subcellularLocation>
</comment>
<organism evidence="6 7">
    <name type="scientific">Candidatus Nanohalobium constans</name>
    <dbReference type="NCBI Taxonomy" id="2565781"/>
    <lineage>
        <taxon>Archaea</taxon>
        <taxon>Candidatus Nanohalarchaeota</taxon>
        <taxon>Candidatus Nanohalobia</taxon>
        <taxon>Candidatus Nanohalobiales</taxon>
        <taxon>Candidatus Nanohalobiaceae</taxon>
        <taxon>Candidatus Nanohalobium</taxon>
    </lineage>
</organism>
<evidence type="ECO:0000256" key="1">
    <source>
        <dbReference type="ARBA" id="ARBA00005850"/>
    </source>
</evidence>
<dbReference type="GO" id="GO:0046961">
    <property type="term" value="F:proton-transporting ATPase activity, rotational mechanism"/>
    <property type="evidence" value="ECO:0007669"/>
    <property type="project" value="InterPro"/>
</dbReference>
<keyword evidence="5" id="KW-0175">Coiled coil</keyword>
<keyword evidence="3 4" id="KW-0406">Ion transport</keyword>
<keyword evidence="4" id="KW-1003">Cell membrane</keyword>
<dbReference type="GO" id="GO:0005524">
    <property type="term" value="F:ATP binding"/>
    <property type="evidence" value="ECO:0007669"/>
    <property type="project" value="UniProtKB-UniRule"/>
</dbReference>
<comment type="subunit">
    <text evidence="4">Has multiple subunits with at least A(3), B(3), C, D, E, F, H, I and proteolipid K(x).</text>
</comment>
<dbReference type="EMBL" id="CP040089">
    <property type="protein sequence ID" value="QGA80713.1"/>
    <property type="molecule type" value="Genomic_DNA"/>
</dbReference>
<keyword evidence="4" id="KW-0472">Membrane</keyword>
<dbReference type="Gene3D" id="1.10.287.3240">
    <property type="match status" value="1"/>
</dbReference>
<dbReference type="GeneID" id="42365218"/>
<dbReference type="PANTHER" id="PTHR11671">
    <property type="entry name" value="V-TYPE ATP SYNTHASE SUBUNIT D"/>
    <property type="match status" value="1"/>
</dbReference>
<keyword evidence="7" id="KW-1185">Reference proteome</keyword>
<dbReference type="InterPro" id="IPR002699">
    <property type="entry name" value="V_ATPase_D"/>
</dbReference>
<dbReference type="Proteomes" id="UP000377803">
    <property type="component" value="Chromosome"/>
</dbReference>
<dbReference type="NCBIfam" id="TIGR00309">
    <property type="entry name" value="V_ATPase_subD"/>
    <property type="match status" value="1"/>
</dbReference>
<dbReference type="HAMAP" id="MF_00271">
    <property type="entry name" value="ATP_synth_D_arch"/>
    <property type="match status" value="1"/>
</dbReference>
<dbReference type="GO" id="GO:0005886">
    <property type="term" value="C:plasma membrane"/>
    <property type="evidence" value="ECO:0007669"/>
    <property type="project" value="UniProtKB-SubCell"/>
</dbReference>
<dbReference type="Pfam" id="PF01813">
    <property type="entry name" value="ATP-synt_D"/>
    <property type="match status" value="1"/>
</dbReference>
<dbReference type="GO" id="GO:0042777">
    <property type="term" value="P:proton motive force-driven plasma membrane ATP synthesis"/>
    <property type="evidence" value="ECO:0007669"/>
    <property type="project" value="UniProtKB-UniRule"/>
</dbReference>
<evidence type="ECO:0000256" key="4">
    <source>
        <dbReference type="HAMAP-Rule" id="MF_00271"/>
    </source>
</evidence>
<gene>
    <name evidence="6" type="primary">ntpD</name>
    <name evidence="4" type="synonym">atpD</name>
    <name evidence="6" type="ORF">LC1Nh_0829</name>
</gene>
<evidence type="ECO:0000313" key="7">
    <source>
        <dbReference type="Proteomes" id="UP000377803"/>
    </source>
</evidence>
<comment type="function">
    <text evidence="4">Component of the A-type ATP synthase that produces ATP from ADP in the presence of a proton gradient across the membrane.</text>
</comment>
<dbReference type="OrthoDB" id="117390at2157"/>
<feature type="coiled-coil region" evidence="5">
    <location>
        <begin position="145"/>
        <end position="172"/>
    </location>
</feature>
<evidence type="ECO:0000313" key="6">
    <source>
        <dbReference type="EMBL" id="QGA80713.1"/>
    </source>
</evidence>
<dbReference type="GO" id="GO:0046933">
    <property type="term" value="F:proton-transporting ATP synthase activity, rotational mechanism"/>
    <property type="evidence" value="ECO:0007669"/>
    <property type="project" value="UniProtKB-UniRule"/>
</dbReference>
<evidence type="ECO:0000256" key="3">
    <source>
        <dbReference type="ARBA" id="ARBA00023065"/>
    </source>
</evidence>
<keyword evidence="4" id="KW-0066">ATP synthesis</keyword>
<dbReference type="AlphaFoldDB" id="A0A5Q0UGD7"/>
<evidence type="ECO:0000256" key="2">
    <source>
        <dbReference type="ARBA" id="ARBA00022448"/>
    </source>
</evidence>
<name>A0A5Q0UGD7_9ARCH</name>